<feature type="binding site" evidence="8">
    <location>
        <position position="493"/>
    </location>
    <ligand>
        <name>ATP</name>
        <dbReference type="ChEBI" id="CHEBI:30616"/>
    </ligand>
</feature>
<dbReference type="GO" id="GO:0004642">
    <property type="term" value="F:phosphoribosylformylglycinamidine synthase activity"/>
    <property type="evidence" value="ECO:0007669"/>
    <property type="project" value="UniProtKB-UniRule"/>
</dbReference>
<feature type="active site" description="Proton acceptor" evidence="8">
    <location>
        <position position="91"/>
    </location>
</feature>
<organism evidence="12 13">
    <name type="scientific">Tsuneonella aeria</name>
    <dbReference type="NCBI Taxonomy" id="1837929"/>
    <lineage>
        <taxon>Bacteria</taxon>
        <taxon>Pseudomonadati</taxon>
        <taxon>Pseudomonadota</taxon>
        <taxon>Alphaproteobacteria</taxon>
        <taxon>Sphingomonadales</taxon>
        <taxon>Erythrobacteraceae</taxon>
        <taxon>Tsuneonella</taxon>
    </lineage>
</organism>
<evidence type="ECO:0000259" key="10">
    <source>
        <dbReference type="Pfam" id="PF02769"/>
    </source>
</evidence>
<feature type="binding site" evidence="8">
    <location>
        <position position="530"/>
    </location>
    <ligand>
        <name>ATP</name>
        <dbReference type="ChEBI" id="CHEBI:30616"/>
    </ligand>
</feature>
<dbReference type="Pfam" id="PF18072">
    <property type="entry name" value="FGAR-AT_linker"/>
    <property type="match status" value="1"/>
</dbReference>
<dbReference type="Pfam" id="PF02769">
    <property type="entry name" value="AIRS_C"/>
    <property type="match status" value="2"/>
</dbReference>
<dbReference type="CDD" id="cd02203">
    <property type="entry name" value="PurL_repeat1"/>
    <property type="match status" value="1"/>
</dbReference>
<dbReference type="InterPro" id="IPR036921">
    <property type="entry name" value="PurM-like_N_sf"/>
</dbReference>
<dbReference type="SUPFAM" id="SSF55326">
    <property type="entry name" value="PurM N-terminal domain-like"/>
    <property type="match status" value="2"/>
</dbReference>
<evidence type="ECO:0000256" key="7">
    <source>
        <dbReference type="ARBA" id="ARBA00022842"/>
    </source>
</evidence>
<evidence type="ECO:0000256" key="2">
    <source>
        <dbReference type="ARBA" id="ARBA00022598"/>
    </source>
</evidence>
<proteinExistence type="inferred from homology"/>
<comment type="caution">
    <text evidence="8">Lacks conserved residue(s) required for the propagation of feature annotation.</text>
</comment>
<dbReference type="GO" id="GO:0006189">
    <property type="term" value="P:'de novo' IMP biosynthetic process"/>
    <property type="evidence" value="ECO:0007669"/>
    <property type="project" value="UniProtKB-UniRule"/>
</dbReference>
<feature type="binding site" evidence="8">
    <location>
        <begin position="90"/>
        <end position="93"/>
    </location>
    <ligand>
        <name>substrate</name>
    </ligand>
</feature>
<sequence>MAEITQDVVEAHGLSPEEYERVLHAMGREPNLVELGIFSVMWSEHCSYKSSRLHLKKLPTEAPWVICGPGENAGVIDIGDGQAAIFKMESHNHPSYIEPYQGAATGVGGILRDVFTMGARPVANMNALRFGRPDHPKMKHLVKGVVAGIGGYGNCVGVPTVGGETNFHPAYDGNILVNAMTVGVADADKIFYSAATGVGNPIVYVGSKTGRDGIHGATMASADFAEDAEAKRPTVQVGDPFTEKLLIEACLELMATDAIVAIQDMGAAGLTSSSVEMATNGKAGIRLVMDNVPCREEGMTPYEMMLSESQERMLMVLKPGREAEAEAIFHKWELDFAVIGEVTDTGHMVLEWQGEVVADIPLGPLAADAPLYDRPAMSREEYKAWAQVNPLREVPHSTDIGADLLKLMASPDLASRRWIWEQYDSQVGADTLQLSGGDAAVVRVHGTRKALAMTTDCTPRYCYADPYEGGKQAIAEAYRNLCAVGARPLAVTNCLNFANPQRPEIMAQLTGCLEGMGDACRALDFPIVSGNVSLYNESKATGGGSAILPTPAIGGVGVIDDYARMATIGFKSEGEALILIGHTAGHIGQSLWLRECHGFEGGDAPPVDLDLERRHAEFVRALVADGRFSAVHDCSDGGALVAIAEMALAGNIGVEVALPDVPTPAAVLFGEDQARYLVSTPQPDAVLSAASDAGVFAATVGTTGGIAVGGPGFSVPLVTLREASDSFFRDWMAD</sequence>
<dbReference type="Pfam" id="PF00586">
    <property type="entry name" value="AIRS"/>
    <property type="match status" value="2"/>
</dbReference>
<dbReference type="GO" id="GO:0000287">
    <property type="term" value="F:magnesium ion binding"/>
    <property type="evidence" value="ECO:0007669"/>
    <property type="project" value="UniProtKB-UniRule"/>
</dbReference>
<dbReference type="RefSeq" id="WP_160609807.1">
    <property type="nucleotide sequence ID" value="NZ_WTZA01000001.1"/>
</dbReference>
<keyword evidence="13" id="KW-1185">Reference proteome</keyword>
<feature type="binding site" evidence="8">
    <location>
        <position position="89"/>
    </location>
    <ligand>
        <name>Mg(2+)</name>
        <dbReference type="ChEBI" id="CHEBI:18420"/>
        <label>1</label>
    </ligand>
</feature>
<evidence type="ECO:0000256" key="8">
    <source>
        <dbReference type="HAMAP-Rule" id="MF_00420"/>
    </source>
</evidence>
<evidence type="ECO:0000256" key="4">
    <source>
        <dbReference type="ARBA" id="ARBA00022741"/>
    </source>
</evidence>
<dbReference type="Gene3D" id="3.90.650.10">
    <property type="entry name" value="PurM-like C-terminal domain"/>
    <property type="match status" value="2"/>
</dbReference>
<feature type="binding site" evidence="8">
    <location>
        <begin position="308"/>
        <end position="310"/>
    </location>
    <ligand>
        <name>substrate</name>
    </ligand>
</feature>
<comment type="subcellular location">
    <subcellularLocation>
        <location evidence="8">Cytoplasm</location>
    </subcellularLocation>
</comment>
<feature type="binding site" evidence="8">
    <location>
        <position position="531"/>
    </location>
    <ligand>
        <name>Mg(2+)</name>
        <dbReference type="ChEBI" id="CHEBI:18420"/>
        <label>1</label>
    </ligand>
</feature>
<evidence type="ECO:0000259" key="9">
    <source>
        <dbReference type="Pfam" id="PF00586"/>
    </source>
</evidence>
<feature type="binding site" evidence="8">
    <location>
        <position position="236"/>
    </location>
    <ligand>
        <name>substrate</name>
    </ligand>
</feature>
<keyword evidence="7 8" id="KW-0460">Magnesium</keyword>
<dbReference type="GO" id="GO:0005737">
    <property type="term" value="C:cytoplasm"/>
    <property type="evidence" value="ECO:0007669"/>
    <property type="project" value="UniProtKB-SubCell"/>
</dbReference>
<feature type="binding site" evidence="8">
    <location>
        <position position="533"/>
    </location>
    <ligand>
        <name>substrate</name>
    </ligand>
</feature>
<keyword evidence="1 8" id="KW-0963">Cytoplasm</keyword>
<dbReference type="AlphaFoldDB" id="A0A6I4TA72"/>
<evidence type="ECO:0000256" key="5">
    <source>
        <dbReference type="ARBA" id="ARBA00022755"/>
    </source>
</evidence>
<feature type="binding site" evidence="8">
    <location>
        <position position="113"/>
    </location>
    <ligand>
        <name>Mg(2+)</name>
        <dbReference type="ChEBI" id="CHEBI:18420"/>
        <label>2</label>
    </ligand>
</feature>
<feature type="domain" description="Phosphoribosylformylglycinamidine synthase linker" evidence="11">
    <location>
        <begin position="11"/>
        <end position="49"/>
    </location>
</feature>
<dbReference type="PIRSF" id="PIRSF001587">
    <property type="entry name" value="FGAM_synthase_II"/>
    <property type="match status" value="1"/>
</dbReference>
<keyword evidence="2 8" id="KW-0436">Ligase</keyword>
<dbReference type="CDD" id="cd02204">
    <property type="entry name" value="PurL_repeat2"/>
    <property type="match status" value="1"/>
</dbReference>
<feature type="domain" description="PurM-like N-terminal" evidence="9">
    <location>
        <begin position="436"/>
        <end position="559"/>
    </location>
</feature>
<evidence type="ECO:0000313" key="13">
    <source>
        <dbReference type="Proteomes" id="UP000439522"/>
    </source>
</evidence>
<comment type="subunit">
    <text evidence="8">Monomer. Part of the FGAM synthase complex composed of 1 PurL, 1 PurQ and 2 PurS subunits.</text>
</comment>
<keyword evidence="4 8" id="KW-0547">Nucleotide-binding</keyword>
<feature type="active site" evidence="8">
    <location>
        <position position="45"/>
    </location>
</feature>
<keyword evidence="6 8" id="KW-0067">ATP-binding</keyword>
<keyword evidence="5 8" id="KW-0658">Purine biosynthesis</keyword>
<dbReference type="InterPro" id="IPR041609">
    <property type="entry name" value="PurL_linker"/>
</dbReference>
<feature type="domain" description="PurM-like C-terminal" evidence="10">
    <location>
        <begin position="198"/>
        <end position="352"/>
    </location>
</feature>
<feature type="domain" description="PurM-like C-terminal" evidence="10">
    <location>
        <begin position="573"/>
        <end position="703"/>
    </location>
</feature>
<accession>A0A6I4TA72</accession>
<dbReference type="NCBIfam" id="TIGR01736">
    <property type="entry name" value="FGAM_synth_II"/>
    <property type="match status" value="1"/>
</dbReference>
<comment type="similarity">
    <text evidence="8">Belongs to the FGAMS family.</text>
</comment>
<dbReference type="Proteomes" id="UP000439522">
    <property type="component" value="Unassembled WGS sequence"/>
</dbReference>
<dbReference type="UniPathway" id="UPA00074">
    <property type="reaction ID" value="UER00128"/>
</dbReference>
<evidence type="ECO:0000256" key="1">
    <source>
        <dbReference type="ARBA" id="ARBA00022490"/>
    </source>
</evidence>
<feature type="binding site" evidence="8">
    <location>
        <position position="112"/>
    </location>
    <ligand>
        <name>substrate</name>
    </ligand>
</feature>
<name>A0A6I4TA72_9SPHN</name>
<comment type="pathway">
    <text evidence="8">Purine metabolism; IMP biosynthesis via de novo pathway; 5-amino-1-(5-phospho-D-ribosyl)imidazole from N(2)-formyl-N(1)-(5-phospho-D-ribosyl)glycinamide: step 1/2.</text>
</comment>
<evidence type="ECO:0000256" key="6">
    <source>
        <dbReference type="ARBA" id="ARBA00022840"/>
    </source>
</evidence>
<dbReference type="FunFam" id="3.30.1330.10:FF:000004">
    <property type="entry name" value="Phosphoribosylformylglycinamidine synthase subunit PurL"/>
    <property type="match status" value="1"/>
</dbReference>
<evidence type="ECO:0000256" key="3">
    <source>
        <dbReference type="ARBA" id="ARBA00022723"/>
    </source>
</evidence>
<dbReference type="SUPFAM" id="SSF56042">
    <property type="entry name" value="PurM C-terminal domain-like"/>
    <property type="match status" value="2"/>
</dbReference>
<comment type="function">
    <text evidence="8">Part of the phosphoribosylformylglycinamidine synthase complex involved in the purines biosynthetic pathway. Catalyzes the ATP-dependent conversion of formylglycinamide ribonucleotide (FGAR) and glutamine to yield formylglycinamidine ribonucleotide (FGAM) and glutamate. The FGAM synthase complex is composed of three subunits. PurQ produces an ammonia molecule by converting glutamine to glutamate. PurL transfers the ammonia molecule to FGAR to form FGAM in an ATP-dependent manner. PurS interacts with PurQ and PurL and is thought to assist in the transfer of the ammonia molecule from PurQ to PurL.</text>
</comment>
<evidence type="ECO:0000259" key="11">
    <source>
        <dbReference type="Pfam" id="PF18072"/>
    </source>
</evidence>
<dbReference type="InterPro" id="IPR010918">
    <property type="entry name" value="PurM-like_C_dom"/>
</dbReference>
<feature type="binding site" evidence="8">
    <location>
        <position position="48"/>
    </location>
    <ligand>
        <name>ATP</name>
        <dbReference type="ChEBI" id="CHEBI:30616"/>
    </ligand>
</feature>
<dbReference type="EMBL" id="WTZA01000001">
    <property type="protein sequence ID" value="MXO74013.1"/>
    <property type="molecule type" value="Genomic_DNA"/>
</dbReference>
<dbReference type="InterPro" id="IPR010074">
    <property type="entry name" value="PRibForGlyAmidine_synth_PurL"/>
</dbReference>
<gene>
    <name evidence="8 12" type="primary">purL</name>
    <name evidence="12" type="ORF">GRI40_02105</name>
</gene>
<keyword evidence="3 8" id="KW-0479">Metal-binding</keyword>
<dbReference type="InterPro" id="IPR016188">
    <property type="entry name" value="PurM-like_N"/>
</dbReference>
<feature type="binding site" evidence="8">
    <location>
        <position position="87"/>
    </location>
    <ligand>
        <name>ATP</name>
        <dbReference type="ChEBI" id="CHEBI:30616"/>
    </ligand>
</feature>
<feature type="domain" description="PurM-like N-terminal" evidence="9">
    <location>
        <begin position="70"/>
        <end position="185"/>
    </location>
</feature>
<dbReference type="PANTHER" id="PTHR43555:SF1">
    <property type="entry name" value="PHOSPHORIBOSYLFORMYLGLYCINAMIDINE SYNTHASE SUBUNIT PURL"/>
    <property type="match status" value="1"/>
</dbReference>
<protein>
    <recommendedName>
        <fullName evidence="8">Phosphoribosylformylglycinamidine synthase subunit PurL</fullName>
        <shortName evidence="8">FGAM synthase</shortName>
        <ecNumber evidence="8">6.3.5.3</ecNumber>
    </recommendedName>
    <alternativeName>
        <fullName evidence="8">Formylglycinamide ribonucleotide amidotransferase subunit II</fullName>
        <shortName evidence="8">FGAR amidotransferase II</shortName>
        <shortName evidence="8">FGAR-AT II</shortName>
    </alternativeName>
    <alternativeName>
        <fullName evidence="8">Glutamine amidotransferase PurL</fullName>
    </alternativeName>
    <alternativeName>
        <fullName evidence="8">Phosphoribosylformylglycinamidine synthase subunit II</fullName>
    </alternativeName>
</protein>
<comment type="caution">
    <text evidence="12">The sequence shown here is derived from an EMBL/GenBank/DDBJ whole genome shotgun (WGS) entry which is preliminary data.</text>
</comment>
<dbReference type="InterPro" id="IPR036676">
    <property type="entry name" value="PurM-like_C_sf"/>
</dbReference>
<dbReference type="Gene3D" id="3.30.1330.10">
    <property type="entry name" value="PurM-like, N-terminal domain"/>
    <property type="match status" value="2"/>
</dbReference>
<dbReference type="PANTHER" id="PTHR43555">
    <property type="entry name" value="PHOSPHORIBOSYLFORMYLGLYCINAMIDINE SYNTHASE SUBUNIT PURL"/>
    <property type="match status" value="1"/>
</dbReference>
<dbReference type="HAMAP" id="MF_00420">
    <property type="entry name" value="PurL_2"/>
    <property type="match status" value="1"/>
</dbReference>
<evidence type="ECO:0000313" key="12">
    <source>
        <dbReference type="EMBL" id="MXO74013.1"/>
    </source>
</evidence>
<dbReference type="GO" id="GO:0005524">
    <property type="term" value="F:ATP binding"/>
    <property type="evidence" value="ECO:0007669"/>
    <property type="project" value="UniProtKB-UniRule"/>
</dbReference>
<dbReference type="OrthoDB" id="9804441at2"/>
<feature type="binding site" evidence="8">
    <location>
        <position position="264"/>
    </location>
    <ligand>
        <name>Mg(2+)</name>
        <dbReference type="ChEBI" id="CHEBI:18420"/>
        <label>2</label>
    </ligand>
</feature>
<dbReference type="NCBIfam" id="NF002290">
    <property type="entry name" value="PRK01213.1"/>
    <property type="match status" value="1"/>
</dbReference>
<comment type="catalytic activity">
    <reaction evidence="8">
        <text>N(2)-formyl-N(1)-(5-phospho-beta-D-ribosyl)glycinamide + L-glutamine + ATP + H2O = 2-formamido-N(1)-(5-O-phospho-beta-D-ribosyl)acetamidine + L-glutamate + ADP + phosphate + H(+)</text>
        <dbReference type="Rhea" id="RHEA:17129"/>
        <dbReference type="ChEBI" id="CHEBI:15377"/>
        <dbReference type="ChEBI" id="CHEBI:15378"/>
        <dbReference type="ChEBI" id="CHEBI:29985"/>
        <dbReference type="ChEBI" id="CHEBI:30616"/>
        <dbReference type="ChEBI" id="CHEBI:43474"/>
        <dbReference type="ChEBI" id="CHEBI:58359"/>
        <dbReference type="ChEBI" id="CHEBI:147286"/>
        <dbReference type="ChEBI" id="CHEBI:147287"/>
        <dbReference type="ChEBI" id="CHEBI:456216"/>
        <dbReference type="EC" id="6.3.5.3"/>
    </reaction>
</comment>
<dbReference type="EC" id="6.3.5.3" evidence="8"/>
<reference evidence="12 13" key="1">
    <citation type="submission" date="2019-12" db="EMBL/GenBank/DDBJ databases">
        <title>Genomic-based taxomic classification of the family Erythrobacteraceae.</title>
        <authorList>
            <person name="Xu L."/>
        </authorList>
    </citation>
    <scope>NUCLEOTIDE SEQUENCE [LARGE SCALE GENOMIC DNA]</scope>
    <source>
        <strain evidence="12 13">100921-2</strain>
    </source>
</reference>